<dbReference type="PANTHER" id="PTHR11895">
    <property type="entry name" value="TRANSAMIDASE"/>
    <property type="match status" value="1"/>
</dbReference>
<feature type="domain" description="Amidase" evidence="1">
    <location>
        <begin position="47"/>
        <end position="438"/>
    </location>
</feature>
<dbReference type="InterPro" id="IPR036928">
    <property type="entry name" value="AS_sf"/>
</dbReference>
<evidence type="ECO:0000313" key="2">
    <source>
        <dbReference type="EMBL" id="MFC4622629.1"/>
    </source>
</evidence>
<dbReference type="Proteomes" id="UP001595967">
    <property type="component" value="Unassembled WGS sequence"/>
</dbReference>
<dbReference type="PROSITE" id="PS00571">
    <property type="entry name" value="AMIDASES"/>
    <property type="match status" value="1"/>
</dbReference>
<dbReference type="PANTHER" id="PTHR11895:SF176">
    <property type="entry name" value="AMIDASE AMID-RELATED"/>
    <property type="match status" value="1"/>
</dbReference>
<evidence type="ECO:0000259" key="1">
    <source>
        <dbReference type="Pfam" id="PF01425"/>
    </source>
</evidence>
<dbReference type="NCBIfam" id="NF005460">
    <property type="entry name" value="PRK07056.1"/>
    <property type="match status" value="1"/>
</dbReference>
<comment type="caution">
    <text evidence="2">The sequence shown here is derived from an EMBL/GenBank/DDBJ whole genome shotgun (WGS) entry which is preliminary data.</text>
</comment>
<protein>
    <submittedName>
        <fullName evidence="2">Amidase</fullName>
    </submittedName>
</protein>
<gene>
    <name evidence="2" type="ORF">ACFO3A_10430</name>
</gene>
<sequence>MISDFTVLRSALLQGRTTVAAALAANQERARSHACRHAYTYLEDSLAAPLALHRPLSGVAVSVKALFDVQGWVTHAGSKVLREQAPAISDALAVARLRAAGAAIVGQTHMVEFAFSGVGTNPHDPTPAALDGLWGHDPGEVYVPGGSSSGAAVSVASGSAWVGLGSDTGGSIRIPAALNGLVGFKSTASRVPLQGTLPLSTTLDTACAITRSVRDTITAHEILAARRITRSPAPLPAWRLAVPRDVMLDDLAPAVAHGFARSLHLLRQAGADIVEIDLPELRELPALNAHGTFSAAESFAWHRDLLALHAADYDPRVRQRIEAGGRMSAADYLHLQRNRQDWMARIDRRIAGFDALLSPTTPITAPLLSAVAPATGDDPALDARRDAAFFTANGLLLRNTSVVNMLDGCALNIPCHLPGELPMGLMLWHGAERDDTLLALGLLAENCLLGNAVRQGAQPACPLSLPD</sequence>
<dbReference type="InterPro" id="IPR000120">
    <property type="entry name" value="Amidase"/>
</dbReference>
<name>A0ABV9GYJ3_9BURK</name>
<dbReference type="SUPFAM" id="SSF75304">
    <property type="entry name" value="Amidase signature (AS) enzymes"/>
    <property type="match status" value="1"/>
</dbReference>
<reference evidence="3" key="1">
    <citation type="journal article" date="2019" name="Int. J. Syst. Evol. Microbiol.">
        <title>The Global Catalogue of Microorganisms (GCM) 10K type strain sequencing project: providing services to taxonomists for standard genome sequencing and annotation.</title>
        <authorList>
            <consortium name="The Broad Institute Genomics Platform"/>
            <consortium name="The Broad Institute Genome Sequencing Center for Infectious Disease"/>
            <person name="Wu L."/>
            <person name="Ma J."/>
        </authorList>
    </citation>
    <scope>NUCLEOTIDE SEQUENCE [LARGE SCALE GENOMIC DNA]</scope>
    <source>
        <strain evidence="3">JCM 11650</strain>
    </source>
</reference>
<dbReference type="Gene3D" id="3.90.1300.10">
    <property type="entry name" value="Amidase signature (AS) domain"/>
    <property type="match status" value="1"/>
</dbReference>
<accession>A0ABV9GYJ3</accession>
<keyword evidence="3" id="KW-1185">Reference proteome</keyword>
<dbReference type="InterPro" id="IPR023631">
    <property type="entry name" value="Amidase_dom"/>
</dbReference>
<dbReference type="Pfam" id="PF01425">
    <property type="entry name" value="Amidase"/>
    <property type="match status" value="1"/>
</dbReference>
<proteinExistence type="predicted"/>
<dbReference type="RefSeq" id="WP_377726146.1">
    <property type="nucleotide sequence ID" value="NZ_JBHSEW010000008.1"/>
</dbReference>
<evidence type="ECO:0000313" key="3">
    <source>
        <dbReference type="Proteomes" id="UP001595967"/>
    </source>
</evidence>
<dbReference type="InterPro" id="IPR020556">
    <property type="entry name" value="Amidase_CS"/>
</dbReference>
<dbReference type="EMBL" id="JBHSEW010000008">
    <property type="protein sequence ID" value="MFC4622629.1"/>
    <property type="molecule type" value="Genomic_DNA"/>
</dbReference>
<organism evidence="2 3">
    <name type="scientific">Comamonas nitrativorans</name>
    <dbReference type="NCBI Taxonomy" id="108437"/>
    <lineage>
        <taxon>Bacteria</taxon>
        <taxon>Pseudomonadati</taxon>
        <taxon>Pseudomonadota</taxon>
        <taxon>Betaproteobacteria</taxon>
        <taxon>Burkholderiales</taxon>
        <taxon>Comamonadaceae</taxon>
        <taxon>Comamonas</taxon>
    </lineage>
</organism>